<evidence type="ECO:0000256" key="3">
    <source>
        <dbReference type="ARBA" id="ARBA00022448"/>
    </source>
</evidence>
<dbReference type="AlphaFoldDB" id="A0A834HNN9"/>
<evidence type="ECO:0000256" key="2">
    <source>
        <dbReference type="ARBA" id="ARBA00010838"/>
    </source>
</evidence>
<evidence type="ECO:0000256" key="5">
    <source>
        <dbReference type="ARBA" id="ARBA00022640"/>
    </source>
</evidence>
<name>A0A834HNN9_RHOSS</name>
<dbReference type="SUPFAM" id="SSF103481">
    <property type="entry name" value="Multidrug resistance efflux transporter EmrE"/>
    <property type="match status" value="1"/>
</dbReference>
<dbReference type="EMBL" id="WJXA01000002">
    <property type="protein sequence ID" value="KAF7151466.1"/>
    <property type="molecule type" value="Genomic_DNA"/>
</dbReference>
<organism evidence="11 12">
    <name type="scientific">Rhododendron simsii</name>
    <name type="common">Sims's rhododendron</name>
    <dbReference type="NCBI Taxonomy" id="118357"/>
    <lineage>
        <taxon>Eukaryota</taxon>
        <taxon>Viridiplantae</taxon>
        <taxon>Streptophyta</taxon>
        <taxon>Embryophyta</taxon>
        <taxon>Tracheophyta</taxon>
        <taxon>Spermatophyta</taxon>
        <taxon>Magnoliopsida</taxon>
        <taxon>eudicotyledons</taxon>
        <taxon>Gunneridae</taxon>
        <taxon>Pentapetalae</taxon>
        <taxon>asterids</taxon>
        <taxon>Ericales</taxon>
        <taxon>Ericaceae</taxon>
        <taxon>Ericoideae</taxon>
        <taxon>Rhodoreae</taxon>
        <taxon>Rhododendron</taxon>
    </lineage>
</organism>
<evidence type="ECO:0000259" key="10">
    <source>
        <dbReference type="Pfam" id="PF03151"/>
    </source>
</evidence>
<dbReference type="GO" id="GO:0031969">
    <property type="term" value="C:chloroplast membrane"/>
    <property type="evidence" value="ECO:0007669"/>
    <property type="project" value="UniProtKB-SubCell"/>
</dbReference>
<evidence type="ECO:0000256" key="7">
    <source>
        <dbReference type="ARBA" id="ARBA00022946"/>
    </source>
</evidence>
<keyword evidence="9" id="KW-0812">Transmembrane</keyword>
<dbReference type="NCBIfam" id="TIGR00817">
    <property type="entry name" value="tpt"/>
    <property type="match status" value="1"/>
</dbReference>
<feature type="transmembrane region" description="Helical" evidence="9">
    <location>
        <begin position="272"/>
        <end position="292"/>
    </location>
</feature>
<dbReference type="InterPro" id="IPR001360">
    <property type="entry name" value="Glyco_hydro_1"/>
</dbReference>
<dbReference type="GO" id="GO:0005975">
    <property type="term" value="P:carbohydrate metabolic process"/>
    <property type="evidence" value="ECO:0007669"/>
    <property type="project" value="InterPro"/>
</dbReference>
<protein>
    <recommendedName>
        <fullName evidence="10">Sugar phosphate transporter domain-containing protein</fullName>
    </recommendedName>
</protein>
<keyword evidence="12" id="KW-1185">Reference proteome</keyword>
<evidence type="ECO:0000313" key="11">
    <source>
        <dbReference type="EMBL" id="KAF7151466.1"/>
    </source>
</evidence>
<keyword evidence="3" id="KW-0813">Transport</keyword>
<keyword evidence="7" id="KW-0809">Transit peptide</keyword>
<keyword evidence="9" id="KW-0472">Membrane</keyword>
<feature type="domain" description="Sugar phosphate transporter" evidence="10">
    <location>
        <begin position="99"/>
        <end position="387"/>
    </location>
</feature>
<sequence length="847" mass="95026">MISSIKQSTNLTTFSTPSPRKYLSPSKNTQIQSLPTIQNPKQALNHKPLFISSIQRFGPKSRTQRQNPAITCKAYEAADRSQPIAIGLTEESEAARRVKIGGYFAIWWSLNVVFNIYNKKVLNAFPYPWLTSTLSLAVGSAIMLVSWGARIAEAPKVDVEFWKALFPVAVAHTIGHVAATVSMSKVAVSFTHIIKSGEPAFSVLVSRFLLGESFPASVYLSLLPIIGGCALSAFTELNFNMIGFMGAMISNLAFVFRNIFSKKGMKGMAVSGMNYYACLSILSLLILTPFAIAVEGPQMWAAGWQTAISQIGPNFVWWVVAQSVFYHLYNQVSYMSLDQISPLTFSVGNTMKRISVIVSSIIIFHTPVQPINAVGAAIAILGTFLYSQLDEGSGYGHRSDVYYKNIRQSSEKSIHSKQIFYETPIRRLCRGVGLIVSCNLITMKERENPSPFPSNFLFGTASSAYQFEGAFLSDGKGLNNWDVFSHKPGNIVDGTNGDVAVDHYHRYLEDSDLMEDIGVNSYRFSISWARVLPRGRFGKVNMAGIRHYNKLIDSLLHKGIQPFVTLTHYDIPQELEDRYGAWLSPKVQDDFRYYADICFKYFGDRVEHWATFNEPNVVVIRGYRSGIYPPSHCSGSFGNCSNGDSEREPFIAAHNIILSHIAAFELYQTKYKKTQGGSVGIVMNAIWFEPITSSLEDKVAAERAQSFYMNWTAAFPKLMKPVVNHVDCSGLAIWFGEMNNPNTTIEVSLNDVKRVQYMNGYLDALTRAIRKGADVRGYFTWSLLDNFEWISGYTIRFGLHHVDYTTLKRTPKLSATWYKQYITEHKARSTLMSRNIASKLVMIFQQK</sequence>
<dbReference type="PANTHER" id="PTHR10353">
    <property type="entry name" value="GLYCOSYL HYDROLASE"/>
    <property type="match status" value="1"/>
</dbReference>
<evidence type="ECO:0000256" key="8">
    <source>
        <dbReference type="SAM" id="MobiDB-lite"/>
    </source>
</evidence>
<dbReference type="PROSITE" id="PS00653">
    <property type="entry name" value="GLYCOSYL_HYDROL_F1_2"/>
    <property type="match status" value="1"/>
</dbReference>
<dbReference type="InterPro" id="IPR017853">
    <property type="entry name" value="GH"/>
</dbReference>
<dbReference type="InterPro" id="IPR037185">
    <property type="entry name" value="EmrE-like"/>
</dbReference>
<evidence type="ECO:0000256" key="6">
    <source>
        <dbReference type="ARBA" id="ARBA00022801"/>
    </source>
</evidence>
<dbReference type="PRINTS" id="PR00131">
    <property type="entry name" value="GLHYDRLASE1"/>
</dbReference>
<feature type="region of interest" description="Disordered" evidence="8">
    <location>
        <begin position="1"/>
        <end position="29"/>
    </location>
</feature>
<comment type="subcellular location">
    <subcellularLocation>
        <location evidence="1">Plastid</location>
        <location evidence="1">Chloroplast membrane</location>
        <topology evidence="1">Multi-pass membrane protein</topology>
    </subcellularLocation>
</comment>
<comment type="caution">
    <text evidence="11">The sequence shown here is derived from an EMBL/GenBank/DDBJ whole genome shotgun (WGS) entry which is preliminary data.</text>
</comment>
<dbReference type="GO" id="GO:0015605">
    <property type="term" value="F:organophosphate ester transmembrane transporter activity"/>
    <property type="evidence" value="ECO:0007669"/>
    <property type="project" value="UniProtKB-ARBA"/>
</dbReference>
<feature type="transmembrane region" description="Helical" evidence="9">
    <location>
        <begin position="241"/>
        <end position="260"/>
    </location>
</feature>
<keyword evidence="4" id="KW-0150">Chloroplast</keyword>
<keyword evidence="5" id="KW-0934">Plastid</keyword>
<evidence type="ECO:0000313" key="12">
    <source>
        <dbReference type="Proteomes" id="UP000626092"/>
    </source>
</evidence>
<comment type="similarity">
    <text evidence="2">Belongs to the glycosyl hydrolase 1 family.</text>
</comment>
<dbReference type="GO" id="GO:0015120">
    <property type="term" value="F:phosphoglycerate transmembrane transporter activity"/>
    <property type="evidence" value="ECO:0007669"/>
    <property type="project" value="UniProtKB-ARBA"/>
</dbReference>
<dbReference type="SUPFAM" id="SSF51445">
    <property type="entry name" value="(Trans)glycosidases"/>
    <property type="match status" value="1"/>
</dbReference>
<evidence type="ECO:0000256" key="1">
    <source>
        <dbReference type="ARBA" id="ARBA00004508"/>
    </source>
</evidence>
<dbReference type="InterPro" id="IPR004696">
    <property type="entry name" value="Tpt_PEP_transl"/>
</dbReference>
<gene>
    <name evidence="11" type="ORF">RHSIM_Rhsim02G0111000</name>
</gene>
<feature type="transmembrane region" description="Helical" evidence="9">
    <location>
        <begin position="129"/>
        <end position="149"/>
    </location>
</feature>
<dbReference type="InterPro" id="IPR033132">
    <property type="entry name" value="GH_1_N_CS"/>
</dbReference>
<dbReference type="Gene3D" id="3.20.20.80">
    <property type="entry name" value="Glycosidases"/>
    <property type="match status" value="2"/>
</dbReference>
<proteinExistence type="inferred from homology"/>
<dbReference type="Proteomes" id="UP000626092">
    <property type="component" value="Unassembled WGS sequence"/>
</dbReference>
<keyword evidence="9" id="KW-1133">Transmembrane helix</keyword>
<dbReference type="GO" id="GO:0008422">
    <property type="term" value="F:beta-glucosidase activity"/>
    <property type="evidence" value="ECO:0007669"/>
    <property type="project" value="TreeGrafter"/>
</dbReference>
<feature type="transmembrane region" description="Helical" evidence="9">
    <location>
        <begin position="100"/>
        <end position="117"/>
    </location>
</feature>
<dbReference type="Pfam" id="PF00232">
    <property type="entry name" value="Glyco_hydro_1"/>
    <property type="match status" value="2"/>
</dbReference>
<dbReference type="PANTHER" id="PTHR10353:SF27">
    <property type="entry name" value="BETA-GLUCOSIDASE 47"/>
    <property type="match status" value="1"/>
</dbReference>
<feature type="compositionally biased region" description="Polar residues" evidence="8">
    <location>
        <begin position="1"/>
        <end position="18"/>
    </location>
</feature>
<evidence type="ECO:0000256" key="9">
    <source>
        <dbReference type="SAM" id="Phobius"/>
    </source>
</evidence>
<dbReference type="InterPro" id="IPR004853">
    <property type="entry name" value="Sugar_P_trans_dom"/>
</dbReference>
<accession>A0A834HNN9</accession>
<dbReference type="Pfam" id="PF03151">
    <property type="entry name" value="TPT"/>
    <property type="match status" value="1"/>
</dbReference>
<dbReference type="OrthoDB" id="6418713at2759"/>
<reference evidence="11" key="1">
    <citation type="submission" date="2019-11" db="EMBL/GenBank/DDBJ databases">
        <authorList>
            <person name="Liu Y."/>
            <person name="Hou J."/>
            <person name="Li T.-Q."/>
            <person name="Guan C.-H."/>
            <person name="Wu X."/>
            <person name="Wu H.-Z."/>
            <person name="Ling F."/>
            <person name="Zhang R."/>
            <person name="Shi X.-G."/>
            <person name="Ren J.-P."/>
            <person name="Chen E.-F."/>
            <person name="Sun J.-M."/>
        </authorList>
    </citation>
    <scope>NUCLEOTIDE SEQUENCE</scope>
    <source>
        <strain evidence="11">Adult_tree_wgs_1</strain>
        <tissue evidence="11">Leaves</tissue>
    </source>
</reference>
<evidence type="ECO:0000256" key="4">
    <source>
        <dbReference type="ARBA" id="ARBA00022528"/>
    </source>
</evidence>
<keyword evidence="6" id="KW-0378">Hydrolase</keyword>